<evidence type="ECO:0008006" key="3">
    <source>
        <dbReference type="Google" id="ProtNLM"/>
    </source>
</evidence>
<comment type="caution">
    <text evidence="1">The sequence shown here is derived from an EMBL/GenBank/DDBJ whole genome shotgun (WGS) entry which is preliminary data.</text>
</comment>
<reference evidence="1 2" key="1">
    <citation type="submission" date="2019-07" db="EMBL/GenBank/DDBJ databases">
        <title>Whole genome shotgun sequence of Lactobacillus spicheri NBRC 107155.</title>
        <authorList>
            <person name="Hosoyama A."/>
            <person name="Uohara A."/>
            <person name="Ohji S."/>
            <person name="Ichikawa N."/>
        </authorList>
    </citation>
    <scope>NUCLEOTIDE SEQUENCE [LARGE SCALE GENOMIC DNA]</scope>
    <source>
        <strain evidence="1 2">NBRC 107155</strain>
    </source>
</reference>
<protein>
    <recommendedName>
        <fullName evidence="3">Prepilin-type N-terminal cleavage/methylation domain-containing protein</fullName>
    </recommendedName>
</protein>
<keyword evidence="2" id="KW-1185">Reference proteome</keyword>
<dbReference type="EMBL" id="BJZI01000004">
    <property type="protein sequence ID" value="GEO65934.1"/>
    <property type="molecule type" value="Genomic_DNA"/>
</dbReference>
<proteinExistence type="predicted"/>
<evidence type="ECO:0000313" key="2">
    <source>
        <dbReference type="Proteomes" id="UP000321691"/>
    </source>
</evidence>
<gene>
    <name evidence="1" type="ORF">LSP04_03530</name>
</gene>
<organism evidence="1 2">
    <name type="scientific">Levilactobacillus spicheri</name>
    <dbReference type="NCBI Taxonomy" id="216463"/>
    <lineage>
        <taxon>Bacteria</taxon>
        <taxon>Bacillati</taxon>
        <taxon>Bacillota</taxon>
        <taxon>Bacilli</taxon>
        <taxon>Lactobacillales</taxon>
        <taxon>Lactobacillaceae</taxon>
        <taxon>Levilactobacillus</taxon>
    </lineage>
</organism>
<accession>A0ABQ0WPB8</accession>
<name>A0ABQ0WPB8_9LACO</name>
<dbReference type="RefSeq" id="WP_147007665.1">
    <property type="nucleotide sequence ID" value="NZ_BJZI01000004.1"/>
</dbReference>
<evidence type="ECO:0000313" key="1">
    <source>
        <dbReference type="EMBL" id="GEO65934.1"/>
    </source>
</evidence>
<dbReference type="Proteomes" id="UP000321691">
    <property type="component" value="Unassembled WGS sequence"/>
</dbReference>
<sequence length="148" mass="16856">MSRRRRGFTLYEMVLVLGVTAGLGLLLAGPAAVSRASLAERAFWPAWQRLWRTARQLAISQHNETVLVVVPASRRVELWAPKPWRCRQTIPIPRSLRWLDGPTKTDFRFNAQGWGQARTVHWRSTATGHHWQQAVQFGGSLVNVYETA</sequence>